<feature type="domain" description="Citrate transporter-like" evidence="7">
    <location>
        <begin position="19"/>
        <end position="379"/>
    </location>
</feature>
<dbReference type="Proteomes" id="UP000198948">
    <property type="component" value="Unassembled WGS sequence"/>
</dbReference>
<evidence type="ECO:0000256" key="6">
    <source>
        <dbReference type="SAM" id="Phobius"/>
    </source>
</evidence>
<keyword evidence="3 6" id="KW-0812">Transmembrane</keyword>
<name>A0A1H9TL75_9LACT</name>
<feature type="transmembrane region" description="Helical" evidence="6">
    <location>
        <begin position="351"/>
        <end position="371"/>
    </location>
</feature>
<feature type="transmembrane region" description="Helical" evidence="6">
    <location>
        <begin position="326"/>
        <end position="346"/>
    </location>
</feature>
<dbReference type="AlphaFoldDB" id="A0A1H9TL75"/>
<dbReference type="EMBL" id="FOHA01000014">
    <property type="protein sequence ID" value="SER97882.1"/>
    <property type="molecule type" value="Genomic_DNA"/>
</dbReference>
<dbReference type="STRING" id="142588.SAMN04488559_11449"/>
<accession>A0A1H9TL75</accession>
<evidence type="ECO:0000256" key="1">
    <source>
        <dbReference type="ARBA" id="ARBA00004141"/>
    </source>
</evidence>
<protein>
    <submittedName>
        <fullName evidence="8">Citrate-Mg2+:H+ or citrate-Ca2+:H+ symporter, CitMHS family</fullName>
    </submittedName>
</protein>
<comment type="subcellular location">
    <subcellularLocation>
        <location evidence="1">Membrane</location>
        <topology evidence="1">Multi-pass membrane protein</topology>
    </subcellularLocation>
</comment>
<feature type="transmembrane region" description="Helical" evidence="6">
    <location>
        <begin position="28"/>
        <end position="48"/>
    </location>
</feature>
<dbReference type="InterPro" id="IPR014738">
    <property type="entry name" value="Citrate_transporter"/>
</dbReference>
<evidence type="ECO:0000256" key="3">
    <source>
        <dbReference type="ARBA" id="ARBA00022692"/>
    </source>
</evidence>
<evidence type="ECO:0000259" key="7">
    <source>
        <dbReference type="Pfam" id="PF03600"/>
    </source>
</evidence>
<organism evidence="8 9">
    <name type="scientific">Isobaculum melis</name>
    <dbReference type="NCBI Taxonomy" id="142588"/>
    <lineage>
        <taxon>Bacteria</taxon>
        <taxon>Bacillati</taxon>
        <taxon>Bacillota</taxon>
        <taxon>Bacilli</taxon>
        <taxon>Lactobacillales</taxon>
        <taxon>Carnobacteriaceae</taxon>
        <taxon>Isobaculum</taxon>
    </lineage>
</organism>
<sequence>MDLLMIVGFLLIVSIVYLLISGKASPIVVFTILPLVAAGIVGTGLTELGEFVSSGVASMVTTASLFAFSIAFFGLMNDVGAFDIIVNPLLKMMGNNVFAVMAVTVTIAIIGHLDGAGASTALITIPPMLPLYKKMKIRPTTLLLLLAASVGAMNIMPWAGPTIRAATVIGESANTIWHGIIPMQFISIGLTFGLAFIMSRIEIKRGAGMTDLEFAELKQNTGTNKSEVEVPKGLLIFDVVLVFATIAALVADLLPANVIFMIAFSLALVLNVKDTKQQSKMIKRYGESAMPMIMTLFAVGVFLGVLKGTGMIESMAGGIIQALPKALGPVIHIVVSIFSVPLILFLGTDSFYFGVMPIVTEVAGNYGVGAIDVARVMLVTENIGLMISPAIAVTYLACGLAGVELKDHIKANFKWLWGLSLVLLIVMVILGIS</sequence>
<feature type="transmembrane region" description="Helical" evidence="6">
    <location>
        <begin position="176"/>
        <end position="197"/>
    </location>
</feature>
<dbReference type="NCBIfam" id="TIGR00784">
    <property type="entry name" value="citMHS"/>
    <property type="match status" value="1"/>
</dbReference>
<feature type="transmembrane region" description="Helical" evidence="6">
    <location>
        <begin position="415"/>
        <end position="432"/>
    </location>
</feature>
<keyword evidence="4 6" id="KW-1133">Transmembrane helix</keyword>
<reference evidence="8 9" key="1">
    <citation type="submission" date="2016-10" db="EMBL/GenBank/DDBJ databases">
        <authorList>
            <person name="de Groot N.N."/>
        </authorList>
    </citation>
    <scope>NUCLEOTIDE SEQUENCE [LARGE SCALE GENOMIC DNA]</scope>
    <source>
        <strain evidence="8 9">DSM 13760</strain>
    </source>
</reference>
<feature type="transmembrane region" description="Helical" evidence="6">
    <location>
        <begin position="383"/>
        <end position="403"/>
    </location>
</feature>
<evidence type="ECO:0000256" key="4">
    <source>
        <dbReference type="ARBA" id="ARBA00022989"/>
    </source>
</evidence>
<gene>
    <name evidence="8" type="ORF">SAMN04488559_11449</name>
</gene>
<keyword evidence="2" id="KW-0813">Transport</keyword>
<dbReference type="GO" id="GO:0016020">
    <property type="term" value="C:membrane"/>
    <property type="evidence" value="ECO:0007669"/>
    <property type="project" value="UniProtKB-SubCell"/>
</dbReference>
<proteinExistence type="predicted"/>
<dbReference type="GO" id="GO:0015137">
    <property type="term" value="F:citrate transmembrane transporter activity"/>
    <property type="evidence" value="ECO:0007669"/>
    <property type="project" value="InterPro"/>
</dbReference>
<dbReference type="InterPro" id="IPR004680">
    <property type="entry name" value="Cit_transptr-like_dom"/>
</dbReference>
<dbReference type="RefSeq" id="WP_092653120.1">
    <property type="nucleotide sequence ID" value="NZ_FOHA01000014.1"/>
</dbReference>
<evidence type="ECO:0000313" key="9">
    <source>
        <dbReference type="Proteomes" id="UP000198948"/>
    </source>
</evidence>
<dbReference type="Pfam" id="PF03600">
    <property type="entry name" value="CitMHS"/>
    <property type="match status" value="1"/>
</dbReference>
<evidence type="ECO:0000313" key="8">
    <source>
        <dbReference type="EMBL" id="SER97882.1"/>
    </source>
</evidence>
<keyword evidence="9" id="KW-1185">Reference proteome</keyword>
<evidence type="ECO:0000256" key="2">
    <source>
        <dbReference type="ARBA" id="ARBA00022448"/>
    </source>
</evidence>
<feature type="transmembrane region" description="Helical" evidence="6">
    <location>
        <begin position="55"/>
        <end position="76"/>
    </location>
</feature>
<feature type="transmembrane region" description="Helical" evidence="6">
    <location>
        <begin position="256"/>
        <end position="273"/>
    </location>
</feature>
<feature type="transmembrane region" description="Helical" evidence="6">
    <location>
        <begin position="137"/>
        <end position="156"/>
    </location>
</feature>
<keyword evidence="5 6" id="KW-0472">Membrane</keyword>
<feature type="transmembrane region" description="Helical" evidence="6">
    <location>
        <begin position="96"/>
        <end position="125"/>
    </location>
</feature>
<feature type="transmembrane region" description="Helical" evidence="6">
    <location>
        <begin position="285"/>
        <end position="306"/>
    </location>
</feature>
<feature type="transmembrane region" description="Helical" evidence="6">
    <location>
        <begin position="233"/>
        <end position="250"/>
    </location>
</feature>
<dbReference type="OrthoDB" id="5329450at2"/>
<evidence type="ECO:0000256" key="5">
    <source>
        <dbReference type="ARBA" id="ARBA00023136"/>
    </source>
</evidence>